<dbReference type="EMBL" id="LR824011">
    <property type="protein sequence ID" value="CAD0198054.1"/>
    <property type="molecule type" value="Genomic_DNA"/>
</dbReference>
<organism evidence="1 2">
    <name type="scientific">Chrysodeixis includens</name>
    <name type="common">Soybean looper</name>
    <name type="synonym">Pseudoplusia includens</name>
    <dbReference type="NCBI Taxonomy" id="689277"/>
    <lineage>
        <taxon>Eukaryota</taxon>
        <taxon>Metazoa</taxon>
        <taxon>Ecdysozoa</taxon>
        <taxon>Arthropoda</taxon>
        <taxon>Hexapoda</taxon>
        <taxon>Insecta</taxon>
        <taxon>Pterygota</taxon>
        <taxon>Neoptera</taxon>
        <taxon>Endopterygota</taxon>
        <taxon>Lepidoptera</taxon>
        <taxon>Glossata</taxon>
        <taxon>Ditrysia</taxon>
        <taxon>Noctuoidea</taxon>
        <taxon>Noctuidae</taxon>
        <taxon>Plusiinae</taxon>
        <taxon>Chrysodeixis</taxon>
    </lineage>
</organism>
<proteinExistence type="predicted"/>
<evidence type="ECO:0000313" key="1">
    <source>
        <dbReference type="EMBL" id="CAD0198054.1"/>
    </source>
</evidence>
<protein>
    <submittedName>
        <fullName evidence="1">Uncharacterized protein</fullName>
    </submittedName>
</protein>
<sequence>MWCSASMPSGIHVAGGGRRCTWSRLKRTKASYCSASLVLSAVSYSLRRATSCSRSIRSQIMRTCLKVKSARWWIFCVWCERCGGEQSPSEPLDDEHDVALSCSWPRRCRRLNSSQISCATRSGVSFAGAITDSPNDDGLLSFTLIPGLVLELAANGEHRRLLAGIWAMDSQSKFLLRVAHAIFFLRPANVLYLSDTMFGISAFVTN</sequence>
<dbReference type="Proteomes" id="UP001154114">
    <property type="component" value="Chromosome 8"/>
</dbReference>
<reference evidence="1" key="1">
    <citation type="submission" date="2021-12" db="EMBL/GenBank/DDBJ databases">
        <authorList>
            <person name="King R."/>
        </authorList>
    </citation>
    <scope>NUCLEOTIDE SEQUENCE</scope>
</reference>
<name>A0A9N8PXP0_CHRIL</name>
<gene>
    <name evidence="1" type="ORF">CINC_LOCUS12332</name>
</gene>
<accession>A0A9N8PXP0</accession>
<evidence type="ECO:0000313" key="2">
    <source>
        <dbReference type="Proteomes" id="UP001154114"/>
    </source>
</evidence>
<keyword evidence="2" id="KW-1185">Reference proteome</keyword>
<dbReference type="AlphaFoldDB" id="A0A9N8PXP0"/>